<name>A0A4Q1BPG3_TREME</name>
<keyword evidence="3" id="KW-1185">Reference proteome</keyword>
<sequence>MARQRTTTSAAAAEKQQAAAAVAAERCQSPRTPTPTPTPTPIPSPTPTPSPPVAQRGRRPLNPPPNRRPATAAGPLLLRTVLSSLPASVRNLARVPVWDGRMNRWTWTSGLTGACGVQEGAAPAPSLTAGGLLSGTAQMNTVLERALPGTLCPDDLCRLANPLPKLKPPPVSGAHRVINPHANSTLTWMEEEDEGGCGSAFSKSFPRFDSFSHAWHAWLMCLTHSCPSPRAHLLIRAAL</sequence>
<protein>
    <submittedName>
        <fullName evidence="2">Uncharacterized protein</fullName>
    </submittedName>
</protein>
<evidence type="ECO:0000313" key="3">
    <source>
        <dbReference type="Proteomes" id="UP000289152"/>
    </source>
</evidence>
<dbReference type="AlphaFoldDB" id="A0A4Q1BPG3"/>
<dbReference type="InParanoid" id="A0A4Q1BPG3"/>
<feature type="region of interest" description="Disordered" evidence="1">
    <location>
        <begin position="1"/>
        <end position="71"/>
    </location>
</feature>
<evidence type="ECO:0000313" key="2">
    <source>
        <dbReference type="EMBL" id="RXK39789.1"/>
    </source>
</evidence>
<proteinExistence type="predicted"/>
<reference evidence="2 3" key="1">
    <citation type="submission" date="2016-06" db="EMBL/GenBank/DDBJ databases">
        <title>Evolution of pathogenesis and genome organization in the Tremellales.</title>
        <authorList>
            <person name="Cuomo C."/>
            <person name="Litvintseva A."/>
            <person name="Heitman J."/>
            <person name="Chen Y."/>
            <person name="Sun S."/>
            <person name="Springer D."/>
            <person name="Dromer F."/>
            <person name="Young S."/>
            <person name="Zeng Q."/>
            <person name="Chapman S."/>
            <person name="Gujja S."/>
            <person name="Saif S."/>
            <person name="Birren B."/>
        </authorList>
    </citation>
    <scope>NUCLEOTIDE SEQUENCE [LARGE SCALE GENOMIC DNA]</scope>
    <source>
        <strain evidence="2 3">ATCC 28783</strain>
    </source>
</reference>
<evidence type="ECO:0000256" key="1">
    <source>
        <dbReference type="SAM" id="MobiDB-lite"/>
    </source>
</evidence>
<accession>A0A4Q1BPG3</accession>
<gene>
    <name evidence="2" type="ORF">M231_02982</name>
</gene>
<feature type="compositionally biased region" description="Pro residues" evidence="1">
    <location>
        <begin position="32"/>
        <end position="52"/>
    </location>
</feature>
<comment type="caution">
    <text evidence="2">The sequence shown here is derived from an EMBL/GenBank/DDBJ whole genome shotgun (WGS) entry which is preliminary data.</text>
</comment>
<dbReference type="EMBL" id="SDIL01000027">
    <property type="protein sequence ID" value="RXK39789.1"/>
    <property type="molecule type" value="Genomic_DNA"/>
</dbReference>
<organism evidence="2 3">
    <name type="scientific">Tremella mesenterica</name>
    <name type="common">Jelly fungus</name>
    <dbReference type="NCBI Taxonomy" id="5217"/>
    <lineage>
        <taxon>Eukaryota</taxon>
        <taxon>Fungi</taxon>
        <taxon>Dikarya</taxon>
        <taxon>Basidiomycota</taxon>
        <taxon>Agaricomycotina</taxon>
        <taxon>Tremellomycetes</taxon>
        <taxon>Tremellales</taxon>
        <taxon>Tremellaceae</taxon>
        <taxon>Tremella</taxon>
    </lineage>
</organism>
<dbReference type="Proteomes" id="UP000289152">
    <property type="component" value="Unassembled WGS sequence"/>
</dbReference>
<feature type="compositionally biased region" description="Low complexity" evidence="1">
    <location>
        <begin position="1"/>
        <end position="31"/>
    </location>
</feature>